<feature type="region of interest" description="Disordered" evidence="1">
    <location>
        <begin position="1"/>
        <end position="33"/>
    </location>
</feature>
<feature type="compositionally biased region" description="Polar residues" evidence="1">
    <location>
        <begin position="1"/>
        <end position="11"/>
    </location>
</feature>
<dbReference type="EnsemblPlants" id="ORUFI03G08830.1">
    <property type="protein sequence ID" value="ORUFI03G08830.1"/>
    <property type="gene ID" value="ORUFI03G08830"/>
</dbReference>
<dbReference type="Gramene" id="ORUFI03G08830.1">
    <property type="protein sequence ID" value="ORUFI03G08830.1"/>
    <property type="gene ID" value="ORUFI03G08830"/>
</dbReference>
<evidence type="ECO:0000313" key="3">
    <source>
        <dbReference type="Proteomes" id="UP000008022"/>
    </source>
</evidence>
<feature type="compositionally biased region" description="Low complexity" evidence="1">
    <location>
        <begin position="401"/>
        <end position="425"/>
    </location>
</feature>
<dbReference type="AlphaFoldDB" id="A0A0E0NRQ7"/>
<sequence>MRPSTTATTVARSHEHKAVRGGLRNHGSDMQMQTAPHHAIRPWFKEKGKMPGLLVITGTEGQRMGELTTDEASVEEEACHALGEVTAAASTGSLLPIELPLPGWSGCAVAVAVAVVVVVAAAATPLTGIPTPLQPSPWSSVPYLAVVKGDYRIWMTVLKAIGEDVDAGDVVEEAGTSGRAEAVDKVEWRQLMTRRGEEAVGYAETGGGAVGRVETAGRMVHRLTALTLGINLPVGARRRPRSGARRKPTRRAQRLDDIPATEFEVEIGGGEGKGRVGGGGVGAQVAAYWPHAAGSGPGWRAEGRTGGAAATVMWDCGGRYDTEGVCAAVAEVGAEAEGEGGGRGSAPPSRRAPLPTAKNRRASPPSSHLPNIAAPAPTIVIAAHRSPLRPLAAVRPPNPNPCRSRSPLPRLSSSSPPPTTSADVVTPPPPPTPTLNPPPTMPPPLTPTPVAIWNFFLRRLSDDYLPPPPQPTSPIRSPVAVPRPLKSPRTPSQPASLPPPPSLRYQNRHASPVSSDKLLRRPPPRPPPQPLPIWSHAVVPPPPKVAEKVFLAKVQQLPYLVKSEMKYWQRAWAVVSTTKFEGSAPSCRFIIGTVGGRWQQRGDHQTRRAGGLWWSLGQGGGGSCREDEKVARWGEKAAAVGKRNSGGGGA</sequence>
<feature type="region of interest" description="Disordered" evidence="1">
    <location>
        <begin position="390"/>
        <end position="445"/>
    </location>
</feature>
<dbReference type="Proteomes" id="UP000008022">
    <property type="component" value="Unassembled WGS sequence"/>
</dbReference>
<accession>A0A0E0NRQ7</accession>
<evidence type="ECO:0000256" key="1">
    <source>
        <dbReference type="SAM" id="MobiDB-lite"/>
    </source>
</evidence>
<name>A0A0E0NRQ7_ORYRU</name>
<feature type="compositionally biased region" description="Polar residues" evidence="1">
    <location>
        <begin position="504"/>
        <end position="514"/>
    </location>
</feature>
<feature type="compositionally biased region" description="Pro residues" evidence="1">
    <location>
        <begin position="426"/>
        <end position="445"/>
    </location>
</feature>
<organism evidence="2 3">
    <name type="scientific">Oryza rufipogon</name>
    <name type="common">Brownbeard rice</name>
    <name type="synonym">Asian wild rice</name>
    <dbReference type="NCBI Taxonomy" id="4529"/>
    <lineage>
        <taxon>Eukaryota</taxon>
        <taxon>Viridiplantae</taxon>
        <taxon>Streptophyta</taxon>
        <taxon>Embryophyta</taxon>
        <taxon>Tracheophyta</taxon>
        <taxon>Spermatophyta</taxon>
        <taxon>Magnoliopsida</taxon>
        <taxon>Liliopsida</taxon>
        <taxon>Poales</taxon>
        <taxon>Poaceae</taxon>
        <taxon>BOP clade</taxon>
        <taxon>Oryzoideae</taxon>
        <taxon>Oryzeae</taxon>
        <taxon>Oryzinae</taxon>
        <taxon>Oryza</taxon>
    </lineage>
</organism>
<protein>
    <submittedName>
        <fullName evidence="2">Uncharacterized protein</fullName>
    </submittedName>
</protein>
<dbReference type="HOGENOM" id="CLU_421737_0_0_1"/>
<evidence type="ECO:0000313" key="2">
    <source>
        <dbReference type="EnsemblPlants" id="ORUFI03G08830.1"/>
    </source>
</evidence>
<keyword evidence="3" id="KW-1185">Reference proteome</keyword>
<feature type="region of interest" description="Disordered" evidence="1">
    <location>
        <begin position="335"/>
        <end position="372"/>
    </location>
</feature>
<reference evidence="3" key="1">
    <citation type="submission" date="2013-06" db="EMBL/GenBank/DDBJ databases">
        <authorList>
            <person name="Zhao Q."/>
        </authorList>
    </citation>
    <scope>NUCLEOTIDE SEQUENCE</scope>
    <source>
        <strain evidence="3">cv. W1943</strain>
    </source>
</reference>
<reference evidence="2" key="2">
    <citation type="submission" date="2015-06" db="UniProtKB">
        <authorList>
            <consortium name="EnsemblPlants"/>
        </authorList>
    </citation>
    <scope>IDENTIFICATION</scope>
</reference>
<proteinExistence type="predicted"/>
<feature type="region of interest" description="Disordered" evidence="1">
    <location>
        <begin position="464"/>
        <end position="532"/>
    </location>
</feature>